<dbReference type="Proteomes" id="UP000318288">
    <property type="component" value="Unassembled WGS sequence"/>
</dbReference>
<feature type="region of interest" description="Disordered" evidence="1">
    <location>
        <begin position="35"/>
        <end position="64"/>
    </location>
</feature>
<keyword evidence="2" id="KW-0732">Signal</keyword>
<name>A0A5C6ES49_9BACT</name>
<dbReference type="AlphaFoldDB" id="A0A5C6ES49"/>
<reference evidence="4 5" key="1">
    <citation type="submission" date="2019-02" db="EMBL/GenBank/DDBJ databases">
        <title>Deep-cultivation of Planctomycetes and their phenomic and genomic characterization uncovers novel biology.</title>
        <authorList>
            <person name="Wiegand S."/>
            <person name="Jogler M."/>
            <person name="Boedeker C."/>
            <person name="Pinto D."/>
            <person name="Vollmers J."/>
            <person name="Rivas-Marin E."/>
            <person name="Kohn T."/>
            <person name="Peeters S.H."/>
            <person name="Heuer A."/>
            <person name="Rast P."/>
            <person name="Oberbeckmann S."/>
            <person name="Bunk B."/>
            <person name="Jeske O."/>
            <person name="Meyerdierks A."/>
            <person name="Storesund J.E."/>
            <person name="Kallscheuer N."/>
            <person name="Luecker S."/>
            <person name="Lage O.M."/>
            <person name="Pohl T."/>
            <person name="Merkel B.J."/>
            <person name="Hornburger P."/>
            <person name="Mueller R.-W."/>
            <person name="Bruemmer F."/>
            <person name="Labrenz M."/>
            <person name="Spormann A.M."/>
            <person name="Op Den Camp H."/>
            <person name="Overmann J."/>
            <person name="Amann R."/>
            <person name="Jetten M.S.M."/>
            <person name="Mascher T."/>
            <person name="Medema M.H."/>
            <person name="Devos D.P."/>
            <person name="Kaster A.-K."/>
            <person name="Ovreas L."/>
            <person name="Rohde M."/>
            <person name="Galperin M.Y."/>
            <person name="Jogler C."/>
        </authorList>
    </citation>
    <scope>NUCLEOTIDE SEQUENCE [LARGE SCALE GENOMIC DNA]</scope>
    <source>
        <strain evidence="4 5">Poly51</strain>
    </source>
</reference>
<dbReference type="Pfam" id="PF13629">
    <property type="entry name" value="T2SS-T3SS_pil_N"/>
    <property type="match status" value="1"/>
</dbReference>
<evidence type="ECO:0000256" key="1">
    <source>
        <dbReference type="SAM" id="MobiDB-lite"/>
    </source>
</evidence>
<feature type="domain" description="Pilus formation protein N-terminal" evidence="3">
    <location>
        <begin position="453"/>
        <end position="506"/>
    </location>
</feature>
<organism evidence="4 5">
    <name type="scientific">Rubripirellula tenax</name>
    <dbReference type="NCBI Taxonomy" id="2528015"/>
    <lineage>
        <taxon>Bacteria</taxon>
        <taxon>Pseudomonadati</taxon>
        <taxon>Planctomycetota</taxon>
        <taxon>Planctomycetia</taxon>
        <taxon>Pirellulales</taxon>
        <taxon>Pirellulaceae</taxon>
        <taxon>Rubripirellula</taxon>
    </lineage>
</organism>
<feature type="chain" id="PRO_5022977229" description="Pilus formation protein N-terminal domain-containing protein" evidence="2">
    <location>
        <begin position="32"/>
        <end position="603"/>
    </location>
</feature>
<gene>
    <name evidence="4" type="ORF">Poly51_42200</name>
</gene>
<evidence type="ECO:0000259" key="3">
    <source>
        <dbReference type="Pfam" id="PF13629"/>
    </source>
</evidence>
<evidence type="ECO:0000313" key="5">
    <source>
        <dbReference type="Proteomes" id="UP000318288"/>
    </source>
</evidence>
<comment type="caution">
    <text evidence="4">The sequence shown here is derived from an EMBL/GenBank/DDBJ whole genome shotgun (WGS) entry which is preliminary data.</text>
</comment>
<keyword evidence="5" id="KW-1185">Reference proteome</keyword>
<protein>
    <recommendedName>
        <fullName evidence="3">Pilus formation protein N-terminal domain-containing protein</fullName>
    </recommendedName>
</protein>
<feature type="compositionally biased region" description="Polar residues" evidence="1">
    <location>
        <begin position="50"/>
        <end position="60"/>
    </location>
</feature>
<dbReference type="RefSeq" id="WP_146459596.1">
    <property type="nucleotide sequence ID" value="NZ_SJPW01000005.1"/>
</dbReference>
<evidence type="ECO:0000313" key="4">
    <source>
        <dbReference type="EMBL" id="TWU50927.1"/>
    </source>
</evidence>
<sequence length="603" mass="63462" precursor="true">MRDAQKKLAETTRRKRRAFLVAFLWTASVTAAVSSADAADPARPPLPLKSSATDTSTSIHANPFCGPTEAVDKSKVATSSVHLTSGQGGKSNANVRLLPIGTAIGLQPIGSNQPRRVDGPAMTVETPTGAVHNNPMIGSAHHQNLDLVDATVESGPAPVQTSPAQTLPAQTSIKLMPMNASAPMVVEPISVEQNTVDKTTTHQAARSEVSGPVAPVMPVFEPNTQPIVAEPVAVTPHRHLIPVPSLPPVEVVPPTPVAQPSIAEATPQATAVVLPEPVAMLPVVASEEVESTEVKVDAEPVTFSMTDGFGSDDEEIVEQHPMDVATDSEVLLDSKLGVVAPIIIDDSSEGSLTAIEFSLEDEEQIVELERSAPVVAVQAPVAEPTLYDRRYRAPVAVTSVPVSFGRAEVAKTDSVRSTIEPIATFTTEPVASQGPSPEQIAELTAAKAASVPLYLSRAQVRSLTIGGDIRHVDVANKNVCQAFASGPNQLKLIGTGNGVTQLVIWATPDAAAKKAGGNGAPRMRMFDIHVQEVNANGGDEPDRTALLNQSIRRAFPEVDVVVHARGGELIVAGACQSDDTAKKIVRMVRKTCLVPVRDEIVVR</sequence>
<proteinExistence type="predicted"/>
<accession>A0A5C6ES49</accession>
<dbReference type="InterPro" id="IPR032789">
    <property type="entry name" value="T2SS-T3SS_pil_N"/>
</dbReference>
<evidence type="ECO:0000256" key="2">
    <source>
        <dbReference type="SAM" id="SignalP"/>
    </source>
</evidence>
<dbReference type="EMBL" id="SJPW01000005">
    <property type="protein sequence ID" value="TWU50927.1"/>
    <property type="molecule type" value="Genomic_DNA"/>
</dbReference>
<dbReference type="OrthoDB" id="292141at2"/>
<feature type="signal peptide" evidence="2">
    <location>
        <begin position="1"/>
        <end position="31"/>
    </location>
</feature>